<dbReference type="InterPro" id="IPR039774">
    <property type="entry name" value="Sin3-like"/>
</dbReference>
<evidence type="ECO:0000256" key="2">
    <source>
        <dbReference type="ARBA" id="ARBA00022491"/>
    </source>
</evidence>
<dbReference type="Proteomes" id="UP000489600">
    <property type="component" value="Unassembled WGS sequence"/>
</dbReference>
<sequence>MVGRSESPEPSFEYSCSYIDAVKEAFQDEPAKYDLFKKLLNDYIAKRVDRASLITRVEELMRDHRKLLPGFSVFHSKANNTTIPPEAKRVIPPEPKTAIPLEPKTTISVDVNTTILPEPKITIPPEPNGTTLNDANKGLGQLLGRRVSSELTIEDSLAYIAAVKEAFKDEPEKYEEFLKILKYLDTHRENKGTCHAGVKELMKDHPNLFLGFNAFLPAESKITIPPGAYRAIPLTPIRAIPLQAIRAIPLEAKTTAPPEAKATAPPKAKITIVFKPKRTIPRETNRTIPLEAERTIPTEAERTMAPEANATSPPEYRITIIPKAKRTIPPEPEHHGAESNCTKVEADSLDFINKLKTRFRTLDTHVVESFFKIMRKFREGKKSKKEVHREVVDLLYYHEDLIEDFSRFLTKKHYIHTR</sequence>
<dbReference type="GO" id="GO:0000785">
    <property type="term" value="C:chromatin"/>
    <property type="evidence" value="ECO:0007669"/>
    <property type="project" value="TreeGrafter"/>
</dbReference>
<reference evidence="5" key="1">
    <citation type="submission" date="2019-07" db="EMBL/GenBank/DDBJ databases">
        <authorList>
            <person name="Dittberner H."/>
        </authorList>
    </citation>
    <scope>NUCLEOTIDE SEQUENCE [LARGE SCALE GENOMIC DNA]</scope>
</reference>
<accession>A0A565ATV4</accession>
<keyword evidence="2" id="KW-0678">Repressor</keyword>
<evidence type="ECO:0000256" key="1">
    <source>
        <dbReference type="ARBA" id="ARBA00004123"/>
    </source>
</evidence>
<dbReference type="GO" id="GO:0000118">
    <property type="term" value="C:histone deacetylase complex"/>
    <property type="evidence" value="ECO:0007669"/>
    <property type="project" value="TreeGrafter"/>
</dbReference>
<dbReference type="FunFam" id="1.20.1160.11:FF:000009">
    <property type="entry name" value="F3I6.18 protein"/>
    <property type="match status" value="1"/>
</dbReference>
<dbReference type="FunFam" id="1.20.1160.11:FF:000001">
    <property type="entry name" value="Paired amphipathic helix protein Sin3"/>
    <property type="match status" value="2"/>
</dbReference>
<keyword evidence="6" id="KW-1185">Reference proteome</keyword>
<keyword evidence="3 4" id="KW-0539">Nucleus</keyword>
<dbReference type="PROSITE" id="PS51477">
    <property type="entry name" value="PAH"/>
    <property type="match status" value="3"/>
</dbReference>
<proteinExistence type="predicted"/>
<evidence type="ECO:0008006" key="7">
    <source>
        <dbReference type="Google" id="ProtNLM"/>
    </source>
</evidence>
<evidence type="ECO:0000313" key="5">
    <source>
        <dbReference type="EMBL" id="VVA92334.1"/>
    </source>
</evidence>
<dbReference type="GO" id="GO:0003714">
    <property type="term" value="F:transcription corepressor activity"/>
    <property type="evidence" value="ECO:0007669"/>
    <property type="project" value="InterPro"/>
</dbReference>
<gene>
    <name evidence="5" type="ORF">ANE_LOCUS2779</name>
</gene>
<dbReference type="Pfam" id="PF02671">
    <property type="entry name" value="PAH"/>
    <property type="match status" value="3"/>
</dbReference>
<evidence type="ECO:0000256" key="4">
    <source>
        <dbReference type="PROSITE-ProRule" id="PRU00810"/>
    </source>
</evidence>
<comment type="caution">
    <text evidence="5">The sequence shown here is derived from an EMBL/GenBank/DDBJ whole genome shotgun (WGS) entry which is preliminary data.</text>
</comment>
<evidence type="ECO:0000256" key="3">
    <source>
        <dbReference type="ARBA" id="ARBA00023242"/>
    </source>
</evidence>
<evidence type="ECO:0000313" key="6">
    <source>
        <dbReference type="Proteomes" id="UP000489600"/>
    </source>
</evidence>
<dbReference type="InterPro" id="IPR003822">
    <property type="entry name" value="PAH"/>
</dbReference>
<dbReference type="PANTHER" id="PTHR12346">
    <property type="entry name" value="SIN3B-RELATED"/>
    <property type="match status" value="1"/>
</dbReference>
<dbReference type="GO" id="GO:0000122">
    <property type="term" value="P:negative regulation of transcription by RNA polymerase II"/>
    <property type="evidence" value="ECO:0007669"/>
    <property type="project" value="TreeGrafter"/>
</dbReference>
<organism evidence="5 6">
    <name type="scientific">Arabis nemorensis</name>
    <dbReference type="NCBI Taxonomy" id="586526"/>
    <lineage>
        <taxon>Eukaryota</taxon>
        <taxon>Viridiplantae</taxon>
        <taxon>Streptophyta</taxon>
        <taxon>Embryophyta</taxon>
        <taxon>Tracheophyta</taxon>
        <taxon>Spermatophyta</taxon>
        <taxon>Magnoliopsida</taxon>
        <taxon>eudicotyledons</taxon>
        <taxon>Gunneridae</taxon>
        <taxon>Pentapetalae</taxon>
        <taxon>rosids</taxon>
        <taxon>malvids</taxon>
        <taxon>Brassicales</taxon>
        <taxon>Brassicaceae</taxon>
        <taxon>Arabideae</taxon>
        <taxon>Arabis</taxon>
    </lineage>
</organism>
<protein>
    <recommendedName>
        <fullName evidence="7">Histone deacetylase interacting domain-containing protein</fullName>
    </recommendedName>
</protein>
<dbReference type="SUPFAM" id="SSF47762">
    <property type="entry name" value="PAH2 domain"/>
    <property type="match status" value="3"/>
</dbReference>
<dbReference type="OrthoDB" id="10265969at2759"/>
<dbReference type="Gene3D" id="1.20.1160.11">
    <property type="entry name" value="Paired amphipathic helix"/>
    <property type="match status" value="3"/>
</dbReference>
<dbReference type="InterPro" id="IPR036600">
    <property type="entry name" value="PAH_sf"/>
</dbReference>
<name>A0A565ATV4_9BRAS</name>
<dbReference type="EMBL" id="CABITT030000001">
    <property type="protein sequence ID" value="VVA92334.1"/>
    <property type="molecule type" value="Genomic_DNA"/>
</dbReference>
<comment type="subcellular location">
    <subcellularLocation>
        <location evidence="1 4">Nucleus</location>
    </subcellularLocation>
</comment>
<dbReference type="PANTHER" id="PTHR12346:SF0">
    <property type="entry name" value="SIN3A, ISOFORM G"/>
    <property type="match status" value="1"/>
</dbReference>
<dbReference type="AlphaFoldDB" id="A0A565ATV4"/>